<keyword evidence="2 4" id="KW-0863">Zinc-finger</keyword>
<evidence type="ECO:0000256" key="4">
    <source>
        <dbReference type="PROSITE-ProRule" id="PRU00134"/>
    </source>
</evidence>
<keyword evidence="1" id="KW-0479">Metal-binding</keyword>
<proteinExistence type="predicted"/>
<accession>A0A4S8LPV4</accession>
<sequence>MLPTALPKDPTQALQALRDHPKSVRALGLRIPDDPSLFPALATIISYVARTPPPEPTSVDHLPSRGPNFVWVVESLEALVNVIKYTVWDSPPAQKTIDSHVQSLREHVPGVWLWISYIIDQYIDRDAWEENTQLYQDYSLLCFSLVANLMRQDPWKHSLIERPDFTPKLTRVFLRTLRLDPSDDCNDIYLTFGQESIQHLWKDDSWTVQKDKVVEILKEDLAKTTSTVLGSFARCDDLSSGGIHLESMERSCFFLALCCSSDWVVYAELLKHGAARWMALLISKLCRQLPTSTHRKDTEIASVLRNSFEYICRSTDAFGYKVLEIALQHGLLTSMFQYLIYIAQRPRLRNEQIFRSVKKSVDRCLDLLALFTAHVAIVRSVDQAMVDVKRVRHLDYELENLLPMGFSGSMLTFMNAFSDRMWLLEQEAKYSYKFSMKCSNQQCQRVDSSSDPLQQILDGGNGTTLRRCTGCYDQLYCSEQCQKKCWKEGHREECKAIVRADDQRFERLPVDLRFFVPRSIQSRQNHFQVALVNKDIRRHHEKILKLFEDRPILASTTAQVPITAPILKLDYARSTEHQPEISKICWGDIKQAVCGDGPPGQPGNVVVTSLKNPKTIPVFAMFPCGTKTETVTNAFWFQSVALPTSDVPSRSSGLFRWGTRH</sequence>
<name>A0A4S8LPV4_DENBC</name>
<dbReference type="EMBL" id="ML179306">
    <property type="protein sequence ID" value="THU91419.1"/>
    <property type="molecule type" value="Genomic_DNA"/>
</dbReference>
<evidence type="ECO:0000313" key="6">
    <source>
        <dbReference type="EMBL" id="THU91419.1"/>
    </source>
</evidence>
<gene>
    <name evidence="6" type="ORF">K435DRAFT_841023</name>
</gene>
<evidence type="ECO:0000256" key="3">
    <source>
        <dbReference type="ARBA" id="ARBA00022833"/>
    </source>
</evidence>
<dbReference type="Proteomes" id="UP000297245">
    <property type="component" value="Unassembled WGS sequence"/>
</dbReference>
<dbReference type="AlphaFoldDB" id="A0A4S8LPV4"/>
<dbReference type="Gene3D" id="6.10.140.2220">
    <property type="match status" value="1"/>
</dbReference>
<evidence type="ECO:0000256" key="2">
    <source>
        <dbReference type="ARBA" id="ARBA00022771"/>
    </source>
</evidence>
<protein>
    <recommendedName>
        <fullName evidence="5">MYND-type domain-containing protein</fullName>
    </recommendedName>
</protein>
<feature type="domain" description="MYND-type" evidence="5">
    <location>
        <begin position="440"/>
        <end position="494"/>
    </location>
</feature>
<keyword evidence="3" id="KW-0862">Zinc</keyword>
<dbReference type="Pfam" id="PF01753">
    <property type="entry name" value="zf-MYND"/>
    <property type="match status" value="1"/>
</dbReference>
<dbReference type="GO" id="GO:0008270">
    <property type="term" value="F:zinc ion binding"/>
    <property type="evidence" value="ECO:0007669"/>
    <property type="project" value="UniProtKB-KW"/>
</dbReference>
<dbReference type="PROSITE" id="PS50865">
    <property type="entry name" value="ZF_MYND_2"/>
    <property type="match status" value="1"/>
</dbReference>
<evidence type="ECO:0000313" key="7">
    <source>
        <dbReference type="Proteomes" id="UP000297245"/>
    </source>
</evidence>
<dbReference type="SUPFAM" id="SSF144232">
    <property type="entry name" value="HIT/MYND zinc finger-like"/>
    <property type="match status" value="1"/>
</dbReference>
<reference evidence="6 7" key="1">
    <citation type="journal article" date="2019" name="Nat. Ecol. Evol.">
        <title>Megaphylogeny resolves global patterns of mushroom evolution.</title>
        <authorList>
            <person name="Varga T."/>
            <person name="Krizsan K."/>
            <person name="Foldi C."/>
            <person name="Dima B."/>
            <person name="Sanchez-Garcia M."/>
            <person name="Sanchez-Ramirez S."/>
            <person name="Szollosi G.J."/>
            <person name="Szarkandi J.G."/>
            <person name="Papp V."/>
            <person name="Albert L."/>
            <person name="Andreopoulos W."/>
            <person name="Angelini C."/>
            <person name="Antonin V."/>
            <person name="Barry K.W."/>
            <person name="Bougher N.L."/>
            <person name="Buchanan P."/>
            <person name="Buyck B."/>
            <person name="Bense V."/>
            <person name="Catcheside P."/>
            <person name="Chovatia M."/>
            <person name="Cooper J."/>
            <person name="Damon W."/>
            <person name="Desjardin D."/>
            <person name="Finy P."/>
            <person name="Geml J."/>
            <person name="Haridas S."/>
            <person name="Hughes K."/>
            <person name="Justo A."/>
            <person name="Karasinski D."/>
            <person name="Kautmanova I."/>
            <person name="Kiss B."/>
            <person name="Kocsube S."/>
            <person name="Kotiranta H."/>
            <person name="LaButti K.M."/>
            <person name="Lechner B.E."/>
            <person name="Liimatainen K."/>
            <person name="Lipzen A."/>
            <person name="Lukacs Z."/>
            <person name="Mihaltcheva S."/>
            <person name="Morgado L.N."/>
            <person name="Niskanen T."/>
            <person name="Noordeloos M.E."/>
            <person name="Ohm R.A."/>
            <person name="Ortiz-Santana B."/>
            <person name="Ovrebo C."/>
            <person name="Racz N."/>
            <person name="Riley R."/>
            <person name="Savchenko A."/>
            <person name="Shiryaev A."/>
            <person name="Soop K."/>
            <person name="Spirin V."/>
            <person name="Szebenyi C."/>
            <person name="Tomsovsky M."/>
            <person name="Tulloss R.E."/>
            <person name="Uehling J."/>
            <person name="Grigoriev I.V."/>
            <person name="Vagvolgyi C."/>
            <person name="Papp T."/>
            <person name="Martin F.M."/>
            <person name="Miettinen O."/>
            <person name="Hibbett D.S."/>
            <person name="Nagy L.G."/>
        </authorList>
    </citation>
    <scope>NUCLEOTIDE SEQUENCE [LARGE SCALE GENOMIC DNA]</scope>
    <source>
        <strain evidence="6 7">CBS 962.96</strain>
    </source>
</reference>
<evidence type="ECO:0000256" key="1">
    <source>
        <dbReference type="ARBA" id="ARBA00022723"/>
    </source>
</evidence>
<dbReference type="InterPro" id="IPR002893">
    <property type="entry name" value="Znf_MYND"/>
</dbReference>
<organism evidence="6 7">
    <name type="scientific">Dendrothele bispora (strain CBS 962.96)</name>
    <dbReference type="NCBI Taxonomy" id="1314807"/>
    <lineage>
        <taxon>Eukaryota</taxon>
        <taxon>Fungi</taxon>
        <taxon>Dikarya</taxon>
        <taxon>Basidiomycota</taxon>
        <taxon>Agaricomycotina</taxon>
        <taxon>Agaricomycetes</taxon>
        <taxon>Agaricomycetidae</taxon>
        <taxon>Agaricales</taxon>
        <taxon>Agaricales incertae sedis</taxon>
        <taxon>Dendrothele</taxon>
    </lineage>
</organism>
<evidence type="ECO:0000259" key="5">
    <source>
        <dbReference type="PROSITE" id="PS50865"/>
    </source>
</evidence>
<keyword evidence="7" id="KW-1185">Reference proteome</keyword>
<dbReference type="OrthoDB" id="2900625at2759"/>